<dbReference type="Pfam" id="PF06056">
    <property type="entry name" value="Terminase_5"/>
    <property type="match status" value="1"/>
</dbReference>
<dbReference type="InterPro" id="IPR035421">
    <property type="entry name" value="Terminase_6C"/>
</dbReference>
<dbReference type="Gene3D" id="3.30.420.240">
    <property type="match status" value="1"/>
</dbReference>
<feature type="compositionally biased region" description="Acidic residues" evidence="2">
    <location>
        <begin position="7"/>
        <end position="16"/>
    </location>
</feature>
<dbReference type="eggNOG" id="COG4373">
    <property type="taxonomic scope" value="Bacteria"/>
</dbReference>
<sequence length="622" mass="69577">MTLAAEIDTEDEDGAADDGGGGDEARVPAIVAQRTKARSLYWRGWTVSQIAEELDLPYSTVSSWKTRHKWDVAPAIMRAEEGTLERYLQLMAKDRKTGGDFKEIDLLGRQFERLARVARYVDGGNEADLNPDRANGAKATNAKKEKTKNLITSEMAGKLREDMRSSLFGHQSVWLDTTSLRTRMILKSRQIGATWYFARERLLVALETGKNQIFISASRAQANIFRNYIVQWVQKVCGITLKGDPIVIQRGEGEEGEGLEPVELYFLGTNYRTAQGYHGDVIIDECFWIYGFEELFKVASAMATQKQYTRTLFSTPSTLAHEAYPMWTGERFNRRRAKADRIKIDIGHDALKDGVLGTDGIWRQIVTVFDAIAGGFNLVDVEELQLEYALDEFDNLFRCIFLDDSQSMFPFQIMRRCMVDSWDVWKDYQPYALRPYAGEVWIGYDPNASESGTGDDAALVAVAAPTRPGAKFRVLEKKRLKGRDFQGQADAIREMAAKYNVTRIGIDTTGAGKAVHQLVSKWFPMAQAITYSVQTKTSMVLKAKNVISTGRLEFDAGWLDVMQAFMAIRPEITKGGTQVTYVASRAGGVGHADLAWAIMHALFFEPLDITEPVGGGSTVEIS</sequence>
<dbReference type="OrthoDB" id="8553810at2"/>
<feature type="region of interest" description="Disordered" evidence="2">
    <location>
        <begin position="1"/>
        <end position="25"/>
    </location>
</feature>
<dbReference type="InterPro" id="IPR027417">
    <property type="entry name" value="P-loop_NTPase"/>
</dbReference>
<feature type="domain" description="Terminase large subunit gp17-like C-terminal" evidence="4">
    <location>
        <begin position="442"/>
        <end position="602"/>
    </location>
</feature>
<dbReference type="STRING" id="1088721.JI59_04355"/>
<evidence type="ECO:0000313" key="5">
    <source>
        <dbReference type="EMBL" id="EHJ59945.1"/>
    </source>
</evidence>
<dbReference type="AlphaFoldDB" id="G6EFJ7"/>
<dbReference type="Gene3D" id="3.40.50.300">
    <property type="entry name" value="P-loop containing nucleotide triphosphate hydrolases"/>
    <property type="match status" value="1"/>
</dbReference>
<evidence type="ECO:0000256" key="2">
    <source>
        <dbReference type="SAM" id="MobiDB-lite"/>
    </source>
</evidence>
<gene>
    <name evidence="5" type="ORF">NSU_3118</name>
</gene>
<dbReference type="PATRIC" id="fig|1088721.3.peg.3075"/>
<dbReference type="RefSeq" id="WP_007014026.1">
    <property type="nucleotide sequence ID" value="NZ_AGFM01000049.1"/>
</dbReference>
<keyword evidence="1" id="KW-1188">Viral release from host cell</keyword>
<evidence type="ECO:0000256" key="1">
    <source>
        <dbReference type="ARBA" id="ARBA00022612"/>
    </source>
</evidence>
<dbReference type="EMBL" id="AGFM01000049">
    <property type="protein sequence ID" value="EHJ59945.1"/>
    <property type="molecule type" value="Genomic_DNA"/>
</dbReference>
<dbReference type="Gene3D" id="1.10.10.60">
    <property type="entry name" value="Homeodomain-like"/>
    <property type="match status" value="1"/>
</dbReference>
<proteinExistence type="predicted"/>
<evidence type="ECO:0000313" key="6">
    <source>
        <dbReference type="Proteomes" id="UP000004030"/>
    </source>
</evidence>
<feature type="domain" description="Terminase ATPase subunit N-terminal" evidence="3">
    <location>
        <begin position="34"/>
        <end position="89"/>
    </location>
</feature>
<comment type="caution">
    <text evidence="5">The sequence shown here is derived from an EMBL/GenBank/DDBJ whole genome shotgun (WGS) entry which is preliminary data.</text>
</comment>
<dbReference type="Proteomes" id="UP000004030">
    <property type="component" value="Unassembled WGS sequence"/>
</dbReference>
<accession>G6EFJ7</accession>
<evidence type="ECO:0000259" key="4">
    <source>
        <dbReference type="Pfam" id="PF17289"/>
    </source>
</evidence>
<dbReference type="InterPro" id="IPR010332">
    <property type="entry name" value="ATPase_terminase-su_N"/>
</dbReference>
<dbReference type="Pfam" id="PF03237">
    <property type="entry name" value="Terminase_6N"/>
    <property type="match status" value="1"/>
</dbReference>
<evidence type="ECO:0000259" key="3">
    <source>
        <dbReference type="Pfam" id="PF06056"/>
    </source>
</evidence>
<protein>
    <recommendedName>
        <fullName evidence="7">Terminase, ATPase subunit</fullName>
    </recommendedName>
</protein>
<dbReference type="Pfam" id="PF17289">
    <property type="entry name" value="Terminase_6C"/>
    <property type="match status" value="1"/>
</dbReference>
<organism evidence="5 6">
    <name type="scientific">Novosphingobium pentaromativorans US6-1</name>
    <dbReference type="NCBI Taxonomy" id="1088721"/>
    <lineage>
        <taxon>Bacteria</taxon>
        <taxon>Pseudomonadati</taxon>
        <taxon>Pseudomonadota</taxon>
        <taxon>Alphaproteobacteria</taxon>
        <taxon>Sphingomonadales</taxon>
        <taxon>Sphingomonadaceae</taxon>
        <taxon>Novosphingobium</taxon>
    </lineage>
</organism>
<reference evidence="5 6" key="1">
    <citation type="journal article" date="2012" name="J. Bacteriol.">
        <title>Genome sequence of benzo(a)pyrene-degrading bacterium Novosphingobium pentaromativorans US6-1.</title>
        <authorList>
            <person name="Luo Y.R."/>
            <person name="Kang S.G."/>
            <person name="Kim S.J."/>
            <person name="Kim M.R."/>
            <person name="Li N."/>
            <person name="Lee J.H."/>
            <person name="Kwon K.K."/>
        </authorList>
    </citation>
    <scope>NUCLEOTIDE SEQUENCE [LARGE SCALE GENOMIC DNA]</scope>
    <source>
        <strain evidence="5 6">US6-1</strain>
    </source>
</reference>
<evidence type="ECO:0008006" key="7">
    <source>
        <dbReference type="Google" id="ProtNLM"/>
    </source>
</evidence>
<name>G6EFJ7_9SPHN</name>
<keyword evidence="6" id="KW-1185">Reference proteome</keyword>